<sequence>MNRLVKLFALFILCITSYGAAFAEDIYMQAFAPRSATILAQGGSFTAVSRGYEALFTNPAGFAASRGSLTLMVNPWVYGNPKDLLISAGAMEAPADYNGPTTTFNDPTGISDYLAYASKGGVGAGSGFGLGWSGRGLGLGIISSTDLFMFGNPFPGGVKGYIQSDVALIAGLGLTLADSKLVTLKLGADIRPTIRFYSPLTANTLLDMLANTDNSNPLNSTFMYSGSALALDAGIQGTLFENLLFGLSVRDIFNTRYDMTQYPLGDWLEEASRGNLPSGGPSASGTYMVPMNISAGLGYHLDTGALSWLVDPTFHVELADPLGVIRDNKSPWALLHIGTETKVLRFISLRAGLNQGYVTAGAGIKLLFLDINMAAFTRELGRYAGDQSSSGFAMEVALRF</sequence>
<protein>
    <recommendedName>
        <fullName evidence="3">DUF5723 domain-containing protein</fullName>
    </recommendedName>
</protein>
<name>A0A7C3I037_9SPIR</name>
<dbReference type="EMBL" id="DSVL01000086">
    <property type="protein sequence ID" value="HFH28440.1"/>
    <property type="molecule type" value="Genomic_DNA"/>
</dbReference>
<accession>A0A7C3I037</accession>
<feature type="chain" id="PRO_5028121822" description="DUF5723 domain-containing protein" evidence="1">
    <location>
        <begin position="24"/>
        <end position="400"/>
    </location>
</feature>
<proteinExistence type="predicted"/>
<organism evidence="2">
    <name type="scientific">Gracilinema caldarium</name>
    <dbReference type="NCBI Taxonomy" id="215591"/>
    <lineage>
        <taxon>Bacteria</taxon>
        <taxon>Pseudomonadati</taxon>
        <taxon>Spirochaetota</taxon>
        <taxon>Spirochaetia</taxon>
        <taxon>Spirochaetales</taxon>
        <taxon>Breznakiellaceae</taxon>
        <taxon>Gracilinema</taxon>
    </lineage>
</organism>
<dbReference type="AlphaFoldDB" id="A0A7C3I037"/>
<feature type="signal peptide" evidence="1">
    <location>
        <begin position="1"/>
        <end position="23"/>
    </location>
</feature>
<comment type="caution">
    <text evidence="2">The sequence shown here is derived from an EMBL/GenBank/DDBJ whole genome shotgun (WGS) entry which is preliminary data.</text>
</comment>
<evidence type="ECO:0000256" key="1">
    <source>
        <dbReference type="SAM" id="SignalP"/>
    </source>
</evidence>
<evidence type="ECO:0000313" key="2">
    <source>
        <dbReference type="EMBL" id="HFH28440.1"/>
    </source>
</evidence>
<dbReference type="Gene3D" id="2.40.160.60">
    <property type="entry name" value="Outer membrane protein transport protein (OMPP1/FadL/TodX)"/>
    <property type="match status" value="1"/>
</dbReference>
<evidence type="ECO:0008006" key="3">
    <source>
        <dbReference type="Google" id="ProtNLM"/>
    </source>
</evidence>
<reference evidence="2" key="1">
    <citation type="journal article" date="2020" name="mSystems">
        <title>Genome- and Community-Level Interaction Insights into Carbon Utilization and Element Cycling Functions of Hydrothermarchaeota in Hydrothermal Sediment.</title>
        <authorList>
            <person name="Zhou Z."/>
            <person name="Liu Y."/>
            <person name="Xu W."/>
            <person name="Pan J."/>
            <person name="Luo Z.H."/>
            <person name="Li M."/>
        </authorList>
    </citation>
    <scope>NUCLEOTIDE SEQUENCE [LARGE SCALE GENOMIC DNA]</scope>
    <source>
        <strain evidence="2">SpSt-503</strain>
    </source>
</reference>
<gene>
    <name evidence="2" type="ORF">ENS59_02865</name>
</gene>
<keyword evidence="1" id="KW-0732">Signal</keyword>